<dbReference type="SUPFAM" id="SSF53756">
    <property type="entry name" value="UDP-Glycosyltransferase/glycogen phosphorylase"/>
    <property type="match status" value="1"/>
</dbReference>
<dbReference type="Gene3D" id="3.40.50.11190">
    <property type="match status" value="1"/>
</dbReference>
<name>A0ABT4JTT2_9GAMM</name>
<dbReference type="Proteomes" id="UP001149719">
    <property type="component" value="Unassembled WGS sequence"/>
</dbReference>
<dbReference type="Gene3D" id="3.40.50.2000">
    <property type="entry name" value="Glycogen Phosphorylase B"/>
    <property type="match status" value="1"/>
</dbReference>
<organism evidence="1 2">
    <name type="scientific">Marinomonas phaeophyticola</name>
    <dbReference type="NCBI Taxonomy" id="3004091"/>
    <lineage>
        <taxon>Bacteria</taxon>
        <taxon>Pseudomonadati</taxon>
        <taxon>Pseudomonadota</taxon>
        <taxon>Gammaproteobacteria</taxon>
        <taxon>Oceanospirillales</taxon>
        <taxon>Oceanospirillaceae</taxon>
        <taxon>Marinomonas</taxon>
    </lineage>
</organism>
<evidence type="ECO:0008006" key="3">
    <source>
        <dbReference type="Google" id="ProtNLM"/>
    </source>
</evidence>
<protein>
    <recommendedName>
        <fullName evidence="3">UDP-2,4-diacetamido-2,4, 6-trideoxy-beta-L-altropyranose hydrolase</fullName>
    </recommendedName>
</protein>
<comment type="caution">
    <text evidence="1">The sequence shown here is derived from an EMBL/GenBank/DDBJ whole genome shotgun (WGS) entry which is preliminary data.</text>
</comment>
<keyword evidence="2" id="KW-1185">Reference proteome</keyword>
<proteinExistence type="predicted"/>
<evidence type="ECO:0000313" key="1">
    <source>
        <dbReference type="EMBL" id="MCZ2721218.1"/>
    </source>
</evidence>
<dbReference type="RefSeq" id="WP_269123797.1">
    <property type="nucleotide sequence ID" value="NZ_JAPUBN010000011.1"/>
</dbReference>
<evidence type="ECO:0000313" key="2">
    <source>
        <dbReference type="Proteomes" id="UP001149719"/>
    </source>
</evidence>
<sequence length="322" mass="36824">MANFIFYCNGTKLTGFGHLSRCLNIARAISSIKHDSHILFFGEFDRFSCERIAKFGFKVASKHFVFVDNMTVIADSYHLSFSSLFELKATGINLCIIDDFDQYNYDFLDLIINFRFNAETLCNVTPAHRLGLRYFSFAEELRPLRQRRLGLESINTNKIKTILVFIGGDDRFDVANKVVHALDRLLIDKEIILLDRHTRSIFLKNNAYKSLAFIDDMSVVYQQADLIINGGGLTKYEAGFCLIPNCAVSQTYEQLQDTLELAKAHLTFDLGLAESATIESLAESIRQFMHTEIKLQRNAMKTFYKQNSTEQLAQEIIKVSNE</sequence>
<gene>
    <name evidence="1" type="ORF">O1D97_06025</name>
</gene>
<dbReference type="EMBL" id="JAPUBN010000011">
    <property type="protein sequence ID" value="MCZ2721218.1"/>
    <property type="molecule type" value="Genomic_DNA"/>
</dbReference>
<reference evidence="1" key="1">
    <citation type="submission" date="2022-12" db="EMBL/GenBank/DDBJ databases">
        <title>Marinomonas 15G1-11 sp. nov, isolated from marine algae.</title>
        <authorList>
            <person name="Butt M."/>
            <person name="Choi D.G."/>
            <person name="Kim J.M."/>
            <person name="Lee J.K."/>
            <person name="Baek J.H."/>
            <person name="Jeon C.O."/>
        </authorList>
    </citation>
    <scope>NUCLEOTIDE SEQUENCE</scope>
    <source>
        <strain evidence="1">15G1-11</strain>
    </source>
</reference>
<accession>A0ABT4JTT2</accession>